<name>A0AAV2FEK4_9ROSI</name>
<evidence type="ECO:0008006" key="4">
    <source>
        <dbReference type="Google" id="ProtNLM"/>
    </source>
</evidence>
<feature type="compositionally biased region" description="Basic residues" evidence="1">
    <location>
        <begin position="23"/>
        <end position="36"/>
    </location>
</feature>
<dbReference type="PANTHER" id="PTHR37610">
    <property type="entry name" value="CCHC-TYPE DOMAIN-CONTAINING PROTEIN"/>
    <property type="match status" value="1"/>
</dbReference>
<feature type="compositionally biased region" description="Basic and acidic residues" evidence="1">
    <location>
        <begin position="37"/>
        <end position="54"/>
    </location>
</feature>
<dbReference type="Proteomes" id="UP001497516">
    <property type="component" value="Chromosome 6"/>
</dbReference>
<protein>
    <recommendedName>
        <fullName evidence="4">Retrotransposon Copia-like N-terminal domain-containing protein</fullName>
    </recommendedName>
</protein>
<dbReference type="PANTHER" id="PTHR37610:SF40">
    <property type="entry name" value="OS01G0909600 PROTEIN"/>
    <property type="match status" value="1"/>
</dbReference>
<sequence>MAIHLYKTSTPSTRNGAVPSRNRSPHSRRPNRLRQRRNQETLRRHRPTDPNHRDWARSNATVLLWLLHTLTDPIAQTFYQVETAAELWEQLEKSFGRPNPARLIELKHSDLHHPTR</sequence>
<feature type="region of interest" description="Disordered" evidence="1">
    <location>
        <begin position="1"/>
        <end position="54"/>
    </location>
</feature>
<keyword evidence="3" id="KW-1185">Reference proteome</keyword>
<organism evidence="2 3">
    <name type="scientific">Linum trigynum</name>
    <dbReference type="NCBI Taxonomy" id="586398"/>
    <lineage>
        <taxon>Eukaryota</taxon>
        <taxon>Viridiplantae</taxon>
        <taxon>Streptophyta</taxon>
        <taxon>Embryophyta</taxon>
        <taxon>Tracheophyta</taxon>
        <taxon>Spermatophyta</taxon>
        <taxon>Magnoliopsida</taxon>
        <taxon>eudicotyledons</taxon>
        <taxon>Gunneridae</taxon>
        <taxon>Pentapetalae</taxon>
        <taxon>rosids</taxon>
        <taxon>fabids</taxon>
        <taxon>Malpighiales</taxon>
        <taxon>Linaceae</taxon>
        <taxon>Linum</taxon>
    </lineage>
</organism>
<proteinExistence type="predicted"/>
<evidence type="ECO:0000313" key="2">
    <source>
        <dbReference type="EMBL" id="CAL1396693.1"/>
    </source>
</evidence>
<dbReference type="EMBL" id="OZ034819">
    <property type="protein sequence ID" value="CAL1396693.1"/>
    <property type="molecule type" value="Genomic_DNA"/>
</dbReference>
<evidence type="ECO:0000256" key="1">
    <source>
        <dbReference type="SAM" id="MobiDB-lite"/>
    </source>
</evidence>
<dbReference type="AlphaFoldDB" id="A0AAV2FEK4"/>
<reference evidence="2 3" key="1">
    <citation type="submission" date="2024-04" db="EMBL/GenBank/DDBJ databases">
        <authorList>
            <person name="Fracassetti M."/>
        </authorList>
    </citation>
    <scope>NUCLEOTIDE SEQUENCE [LARGE SCALE GENOMIC DNA]</scope>
</reference>
<accession>A0AAV2FEK4</accession>
<evidence type="ECO:0000313" key="3">
    <source>
        <dbReference type="Proteomes" id="UP001497516"/>
    </source>
</evidence>
<gene>
    <name evidence="2" type="ORF">LTRI10_LOCUS37047</name>
</gene>